<name>A0A927H268_9BACL</name>
<feature type="transmembrane region" description="Helical" evidence="6">
    <location>
        <begin position="205"/>
        <end position="226"/>
    </location>
</feature>
<dbReference type="InterPro" id="IPR002781">
    <property type="entry name" value="TM_pro_TauE-like"/>
</dbReference>
<comment type="similarity">
    <text evidence="2 6">Belongs to the 4-toluene sulfonate uptake permease (TSUP) (TC 2.A.102) family.</text>
</comment>
<keyword evidence="6" id="KW-1003">Cell membrane</keyword>
<dbReference type="Proteomes" id="UP000639396">
    <property type="component" value="Unassembled WGS sequence"/>
</dbReference>
<proteinExistence type="inferred from homology"/>
<keyword evidence="8" id="KW-1185">Reference proteome</keyword>
<dbReference type="AlphaFoldDB" id="A0A927H268"/>
<dbReference type="Pfam" id="PF01925">
    <property type="entry name" value="TauE"/>
    <property type="match status" value="1"/>
</dbReference>
<feature type="transmembrane region" description="Helical" evidence="6">
    <location>
        <begin position="70"/>
        <end position="91"/>
    </location>
</feature>
<reference evidence="7" key="1">
    <citation type="submission" date="2020-09" db="EMBL/GenBank/DDBJ databases">
        <title>A novel bacterium of genus Paenibacillus, isolated from South China Sea.</title>
        <authorList>
            <person name="Huang H."/>
            <person name="Mo K."/>
            <person name="Hu Y."/>
        </authorList>
    </citation>
    <scope>NUCLEOTIDE SEQUENCE</scope>
    <source>
        <strain evidence="7">IB182363</strain>
    </source>
</reference>
<feature type="transmembrane region" description="Helical" evidence="6">
    <location>
        <begin position="97"/>
        <end position="114"/>
    </location>
</feature>
<organism evidence="7 8">
    <name type="scientific">Paenibacillus oceani</name>
    <dbReference type="NCBI Taxonomy" id="2772510"/>
    <lineage>
        <taxon>Bacteria</taxon>
        <taxon>Bacillati</taxon>
        <taxon>Bacillota</taxon>
        <taxon>Bacilli</taxon>
        <taxon>Bacillales</taxon>
        <taxon>Paenibacillaceae</taxon>
        <taxon>Paenibacillus</taxon>
    </lineage>
</organism>
<keyword evidence="4 6" id="KW-1133">Transmembrane helix</keyword>
<feature type="transmembrane region" description="Helical" evidence="6">
    <location>
        <begin position="135"/>
        <end position="157"/>
    </location>
</feature>
<feature type="transmembrane region" description="Helical" evidence="6">
    <location>
        <begin position="177"/>
        <end position="198"/>
    </location>
</feature>
<dbReference type="EMBL" id="JACXJA010000035">
    <property type="protein sequence ID" value="MBD2864947.1"/>
    <property type="molecule type" value="Genomic_DNA"/>
</dbReference>
<dbReference type="RefSeq" id="WP_190930567.1">
    <property type="nucleotide sequence ID" value="NZ_JACXJA010000035.1"/>
</dbReference>
<gene>
    <name evidence="7" type="ORF">IDH45_23490</name>
</gene>
<sequence length="251" mass="25587">MLSVVLTMAAVGLLLGFVGAGGSGFIISILTVVFGFPIQTAIGTALAAMVFSSMAGAVSHYREGNAVLKTGIAAGSIGAIGAWLGSAYASVVPAEQLIMMTAGMLVVSGLALWLRMYVAARKAASSDTLPAAGGWTFWIWTCCIGIVTGTLSGMFGIGSTPFIQLGLMSLLGMPARLAAGTTMLVIVPIALGGGAGYYDLGYMDVPLTVQVTAGVMFGSYVGAKFTRRVRPLHLQTAMVIVPITGGAILLL</sequence>
<dbReference type="PANTHER" id="PTHR43701:SF2">
    <property type="entry name" value="MEMBRANE TRANSPORTER PROTEIN YJNA-RELATED"/>
    <property type="match status" value="1"/>
</dbReference>
<evidence type="ECO:0000313" key="8">
    <source>
        <dbReference type="Proteomes" id="UP000639396"/>
    </source>
</evidence>
<evidence type="ECO:0000256" key="6">
    <source>
        <dbReference type="RuleBase" id="RU363041"/>
    </source>
</evidence>
<feature type="transmembrane region" description="Helical" evidence="6">
    <location>
        <begin position="36"/>
        <end position="58"/>
    </location>
</feature>
<dbReference type="PANTHER" id="PTHR43701">
    <property type="entry name" value="MEMBRANE TRANSPORTER PROTEIN MJ0441-RELATED"/>
    <property type="match status" value="1"/>
</dbReference>
<protein>
    <recommendedName>
        <fullName evidence="6">Probable membrane transporter protein</fullName>
    </recommendedName>
</protein>
<dbReference type="InterPro" id="IPR051598">
    <property type="entry name" value="TSUP/Inactive_protease-like"/>
</dbReference>
<keyword evidence="3 6" id="KW-0812">Transmembrane</keyword>
<evidence type="ECO:0000256" key="3">
    <source>
        <dbReference type="ARBA" id="ARBA00022692"/>
    </source>
</evidence>
<evidence type="ECO:0000256" key="4">
    <source>
        <dbReference type="ARBA" id="ARBA00022989"/>
    </source>
</evidence>
<evidence type="ECO:0000256" key="1">
    <source>
        <dbReference type="ARBA" id="ARBA00004141"/>
    </source>
</evidence>
<keyword evidence="5 6" id="KW-0472">Membrane</keyword>
<comment type="subcellular location">
    <subcellularLocation>
        <location evidence="6">Cell membrane</location>
        <topology evidence="6">Multi-pass membrane protein</topology>
    </subcellularLocation>
    <subcellularLocation>
        <location evidence="1">Membrane</location>
        <topology evidence="1">Multi-pass membrane protein</topology>
    </subcellularLocation>
</comment>
<dbReference type="GO" id="GO:0005886">
    <property type="term" value="C:plasma membrane"/>
    <property type="evidence" value="ECO:0007669"/>
    <property type="project" value="UniProtKB-SubCell"/>
</dbReference>
<evidence type="ECO:0000313" key="7">
    <source>
        <dbReference type="EMBL" id="MBD2864947.1"/>
    </source>
</evidence>
<accession>A0A927H268</accession>
<evidence type="ECO:0000256" key="5">
    <source>
        <dbReference type="ARBA" id="ARBA00023136"/>
    </source>
</evidence>
<evidence type="ECO:0000256" key="2">
    <source>
        <dbReference type="ARBA" id="ARBA00009142"/>
    </source>
</evidence>
<comment type="caution">
    <text evidence="7">The sequence shown here is derived from an EMBL/GenBank/DDBJ whole genome shotgun (WGS) entry which is preliminary data.</text>
</comment>